<evidence type="ECO:0000313" key="2">
    <source>
        <dbReference type="Proteomes" id="UP000789570"/>
    </source>
</evidence>
<accession>A0A9N9H365</accession>
<dbReference type="EMBL" id="CAJVPQ010004586">
    <property type="protein sequence ID" value="CAG8654755.1"/>
    <property type="molecule type" value="Genomic_DNA"/>
</dbReference>
<reference evidence="1" key="1">
    <citation type="submission" date="2021-06" db="EMBL/GenBank/DDBJ databases">
        <authorList>
            <person name="Kallberg Y."/>
            <person name="Tangrot J."/>
            <person name="Rosling A."/>
        </authorList>
    </citation>
    <scope>NUCLEOTIDE SEQUENCE</scope>
    <source>
        <strain evidence="1">UK204</strain>
    </source>
</reference>
<proteinExistence type="predicted"/>
<comment type="caution">
    <text evidence="1">The sequence shown here is derived from an EMBL/GenBank/DDBJ whole genome shotgun (WGS) entry which is preliminary data.</text>
</comment>
<protein>
    <submittedName>
        <fullName evidence="1">15945_t:CDS:1</fullName>
    </submittedName>
</protein>
<gene>
    <name evidence="1" type="ORF">FCALED_LOCUS11256</name>
</gene>
<dbReference type="AlphaFoldDB" id="A0A9N9H365"/>
<organism evidence="1 2">
    <name type="scientific">Funneliformis caledonium</name>
    <dbReference type="NCBI Taxonomy" id="1117310"/>
    <lineage>
        <taxon>Eukaryota</taxon>
        <taxon>Fungi</taxon>
        <taxon>Fungi incertae sedis</taxon>
        <taxon>Mucoromycota</taxon>
        <taxon>Glomeromycotina</taxon>
        <taxon>Glomeromycetes</taxon>
        <taxon>Glomerales</taxon>
        <taxon>Glomeraceae</taxon>
        <taxon>Funneliformis</taxon>
    </lineage>
</organism>
<evidence type="ECO:0000313" key="1">
    <source>
        <dbReference type="EMBL" id="CAG8654755.1"/>
    </source>
</evidence>
<keyword evidence="2" id="KW-1185">Reference proteome</keyword>
<name>A0A9N9H365_9GLOM</name>
<sequence>MGSLGEVRNLGIQILLYLRLLFEKGEFKFDGDYGKNLNSFTNYKKELKQDKSEYNNYKTKELDFDI</sequence>
<dbReference type="Proteomes" id="UP000789570">
    <property type="component" value="Unassembled WGS sequence"/>
</dbReference>